<keyword evidence="2" id="KW-1185">Reference proteome</keyword>
<gene>
    <name evidence="1" type="ORF">DSO57_1028327</name>
</gene>
<evidence type="ECO:0000313" key="1">
    <source>
        <dbReference type="EMBL" id="KAJ9064638.1"/>
    </source>
</evidence>
<organism evidence="1 2">
    <name type="scientific">Entomophthora muscae</name>
    <dbReference type="NCBI Taxonomy" id="34485"/>
    <lineage>
        <taxon>Eukaryota</taxon>
        <taxon>Fungi</taxon>
        <taxon>Fungi incertae sedis</taxon>
        <taxon>Zoopagomycota</taxon>
        <taxon>Entomophthoromycotina</taxon>
        <taxon>Entomophthoromycetes</taxon>
        <taxon>Entomophthorales</taxon>
        <taxon>Entomophthoraceae</taxon>
        <taxon>Entomophthora</taxon>
    </lineage>
</organism>
<proteinExistence type="predicted"/>
<comment type="caution">
    <text evidence="1">The sequence shown here is derived from an EMBL/GenBank/DDBJ whole genome shotgun (WGS) entry which is preliminary data.</text>
</comment>
<dbReference type="Proteomes" id="UP001165960">
    <property type="component" value="Unassembled WGS sequence"/>
</dbReference>
<name>A0ACC2SQM3_9FUNG</name>
<reference evidence="1" key="1">
    <citation type="submission" date="2022-04" db="EMBL/GenBank/DDBJ databases">
        <title>Genome of the entomopathogenic fungus Entomophthora muscae.</title>
        <authorList>
            <person name="Elya C."/>
            <person name="Lovett B.R."/>
            <person name="Lee E."/>
            <person name="Macias A.M."/>
            <person name="Hajek A.E."/>
            <person name="De Bivort B.L."/>
            <person name="Kasson M.T."/>
            <person name="De Fine Licht H.H."/>
            <person name="Stajich J.E."/>
        </authorList>
    </citation>
    <scope>NUCLEOTIDE SEQUENCE</scope>
    <source>
        <strain evidence="1">Berkeley</strain>
    </source>
</reference>
<accession>A0ACC2SQM3</accession>
<sequence length="64" mass="6987">MLCHFLPVYVLTTLMLTVAPAASTNKLGRGYEVESRSESGFWGHTEYDAASVVGDDDFGDSEEL</sequence>
<evidence type="ECO:0000313" key="2">
    <source>
        <dbReference type="Proteomes" id="UP001165960"/>
    </source>
</evidence>
<dbReference type="EMBL" id="QTSX02004439">
    <property type="protein sequence ID" value="KAJ9064638.1"/>
    <property type="molecule type" value="Genomic_DNA"/>
</dbReference>
<protein>
    <submittedName>
        <fullName evidence="1">Uncharacterized protein</fullName>
    </submittedName>
</protein>